<accession>A0A919KQZ4</accession>
<keyword evidence="4" id="KW-1185">Reference proteome</keyword>
<name>A0A919KQZ4_9MICO</name>
<dbReference type="EMBL" id="BNAS01000002">
    <property type="protein sequence ID" value="GHH69133.1"/>
    <property type="molecule type" value="Genomic_DNA"/>
</dbReference>
<feature type="compositionally biased region" description="Low complexity" evidence="1">
    <location>
        <begin position="135"/>
        <end position="153"/>
    </location>
</feature>
<evidence type="ECO:0000256" key="2">
    <source>
        <dbReference type="SAM" id="Phobius"/>
    </source>
</evidence>
<reference evidence="3" key="1">
    <citation type="journal article" date="2014" name="Int. J. Syst. Evol. Microbiol.">
        <title>Complete genome sequence of Corynebacterium casei LMG S-19264T (=DSM 44701T), isolated from a smear-ripened cheese.</title>
        <authorList>
            <consortium name="US DOE Joint Genome Institute (JGI-PGF)"/>
            <person name="Walter F."/>
            <person name="Albersmeier A."/>
            <person name="Kalinowski J."/>
            <person name="Ruckert C."/>
        </authorList>
    </citation>
    <scope>NUCLEOTIDE SEQUENCE</scope>
    <source>
        <strain evidence="3">CGMCC 4.7398</strain>
    </source>
</reference>
<gene>
    <name evidence="3" type="ORF">GCM10017772_13620</name>
</gene>
<feature type="transmembrane region" description="Helical" evidence="2">
    <location>
        <begin position="242"/>
        <end position="263"/>
    </location>
</feature>
<feature type="compositionally biased region" description="Pro residues" evidence="1">
    <location>
        <begin position="181"/>
        <end position="191"/>
    </location>
</feature>
<keyword evidence="2" id="KW-1133">Transmembrane helix</keyword>
<evidence type="ECO:0000313" key="4">
    <source>
        <dbReference type="Proteomes" id="UP000627369"/>
    </source>
</evidence>
<evidence type="ECO:0000256" key="1">
    <source>
        <dbReference type="SAM" id="MobiDB-lite"/>
    </source>
</evidence>
<reference evidence="3" key="2">
    <citation type="submission" date="2020-09" db="EMBL/GenBank/DDBJ databases">
        <authorList>
            <person name="Sun Q."/>
            <person name="Zhou Y."/>
        </authorList>
    </citation>
    <scope>NUCLEOTIDE SEQUENCE</scope>
    <source>
        <strain evidence="3">CGMCC 4.7398</strain>
    </source>
</reference>
<keyword evidence="2" id="KW-0472">Membrane</keyword>
<evidence type="ECO:0000313" key="3">
    <source>
        <dbReference type="EMBL" id="GHH69133.1"/>
    </source>
</evidence>
<sequence length="267" mass="28097">MIRATASAAASRTTACRAPARRLFQLALLLLTAFALVSTAVGQRAAADEQPRGDDIWVSADGVTFQSSRESDEVAYVVRPVGSDTERSYSRNLTQDEQDSGWAGFWEARSAYPNGYCVVWVEVEDSSNWRETGNSTACSAAEPTSTPTPTSTAKKNDKPRPATAEEPTPVRGNAAVTPTSTPTPSPTPTPTPSATTSPSTSSTPTPSPSHTSPEAALLQNLQDQPAVRVRADAEGDEMISPLGWVAVLGGGAVLTAGGVLLLWRRLV</sequence>
<dbReference type="Proteomes" id="UP000627369">
    <property type="component" value="Unassembled WGS sequence"/>
</dbReference>
<protein>
    <submittedName>
        <fullName evidence="3">Uncharacterized protein</fullName>
    </submittedName>
</protein>
<keyword evidence="2" id="KW-0812">Transmembrane</keyword>
<feature type="region of interest" description="Disordered" evidence="1">
    <location>
        <begin position="130"/>
        <end position="213"/>
    </location>
</feature>
<dbReference type="AlphaFoldDB" id="A0A919KQZ4"/>
<organism evidence="3 4">
    <name type="scientific">Promicromonospora soli</name>
    <dbReference type="NCBI Taxonomy" id="2035533"/>
    <lineage>
        <taxon>Bacteria</taxon>
        <taxon>Bacillati</taxon>
        <taxon>Actinomycetota</taxon>
        <taxon>Actinomycetes</taxon>
        <taxon>Micrococcales</taxon>
        <taxon>Promicromonosporaceae</taxon>
        <taxon>Promicromonospora</taxon>
    </lineage>
</organism>
<comment type="caution">
    <text evidence="3">The sequence shown here is derived from an EMBL/GenBank/DDBJ whole genome shotgun (WGS) entry which is preliminary data.</text>
</comment>
<feature type="compositionally biased region" description="Low complexity" evidence="1">
    <location>
        <begin position="192"/>
        <end position="213"/>
    </location>
</feature>
<proteinExistence type="predicted"/>